<dbReference type="RefSeq" id="WP_066312919.1">
    <property type="nucleotide sequence ID" value="NZ_CANLSS010000024.1"/>
</dbReference>
<name>A0A163B774_9FLAO</name>
<dbReference type="STRING" id="1642818.AWE51_23435"/>
<evidence type="ECO:0000256" key="2">
    <source>
        <dbReference type="ARBA" id="ARBA00023125"/>
    </source>
</evidence>
<evidence type="ECO:0000313" key="5">
    <source>
        <dbReference type="EMBL" id="KZS41107.1"/>
    </source>
</evidence>
<keyword evidence="6" id="KW-1185">Reference proteome</keyword>
<dbReference type="SMART" id="SM00342">
    <property type="entry name" value="HTH_ARAC"/>
    <property type="match status" value="1"/>
</dbReference>
<dbReference type="GO" id="GO:0003700">
    <property type="term" value="F:DNA-binding transcription factor activity"/>
    <property type="evidence" value="ECO:0007669"/>
    <property type="project" value="InterPro"/>
</dbReference>
<keyword evidence="1" id="KW-0805">Transcription regulation</keyword>
<dbReference type="Pfam" id="PF22200">
    <property type="entry name" value="ExsA_N"/>
    <property type="match status" value="1"/>
</dbReference>
<accession>A0A163B774</accession>
<gene>
    <name evidence="5" type="ORF">AWE51_23435</name>
</gene>
<dbReference type="PROSITE" id="PS01124">
    <property type="entry name" value="HTH_ARAC_FAMILY_2"/>
    <property type="match status" value="1"/>
</dbReference>
<keyword evidence="3" id="KW-0804">Transcription</keyword>
<dbReference type="InterPro" id="IPR009057">
    <property type="entry name" value="Homeodomain-like_sf"/>
</dbReference>
<evidence type="ECO:0000256" key="3">
    <source>
        <dbReference type="ARBA" id="ARBA00023163"/>
    </source>
</evidence>
<dbReference type="AlphaFoldDB" id="A0A163B774"/>
<dbReference type="Gene3D" id="1.10.10.60">
    <property type="entry name" value="Homeodomain-like"/>
    <property type="match status" value="2"/>
</dbReference>
<dbReference type="InterPro" id="IPR054015">
    <property type="entry name" value="ExsA-like_N"/>
</dbReference>
<dbReference type="PANTHER" id="PTHR43280">
    <property type="entry name" value="ARAC-FAMILY TRANSCRIPTIONAL REGULATOR"/>
    <property type="match status" value="1"/>
</dbReference>
<evidence type="ECO:0000256" key="1">
    <source>
        <dbReference type="ARBA" id="ARBA00023015"/>
    </source>
</evidence>
<sequence length="279" mass="32989">MEIINLPYNLTTNEASTFQIFDYQTSKECFNQMVSLKQNTFSFLIEGSKQVHSNTKTISIRKSHFLLMKTGHCLMTEKLPNTSDNYRSILFFFSDKALLDFIKKYNLQNYKNQNQESIYSFEYDNFLQTFVNGLIDINRLKPELQTKLLELKFEELMIYLKEIKGVDFIFSLISSFNDRSQHFIDTVETNKLNKLTIKELSFLSNMSVSTFKREFEKTFNSTPSKWFQDKRLEHSAFLLKNKSKRPSDIFEEVGYENLSNFIQAFKTKFGVTPKQYQLN</sequence>
<dbReference type="PANTHER" id="PTHR43280:SF2">
    <property type="entry name" value="HTH-TYPE TRANSCRIPTIONAL REGULATOR EXSA"/>
    <property type="match status" value="1"/>
</dbReference>
<dbReference type="GO" id="GO:0043565">
    <property type="term" value="F:sequence-specific DNA binding"/>
    <property type="evidence" value="ECO:0007669"/>
    <property type="project" value="InterPro"/>
</dbReference>
<reference evidence="5 6" key="1">
    <citation type="submission" date="2016-01" db="EMBL/GenBank/DDBJ databases">
        <title>The draft genome sequence of Aquimarina sp. RZW4-3-2.</title>
        <authorList>
            <person name="Wang Y."/>
        </authorList>
    </citation>
    <scope>NUCLEOTIDE SEQUENCE [LARGE SCALE GENOMIC DNA]</scope>
    <source>
        <strain evidence="5 6">RZW4-3-2</strain>
    </source>
</reference>
<evidence type="ECO:0000259" key="4">
    <source>
        <dbReference type="PROSITE" id="PS01124"/>
    </source>
</evidence>
<feature type="domain" description="HTH araC/xylS-type" evidence="4">
    <location>
        <begin position="181"/>
        <end position="279"/>
    </location>
</feature>
<organism evidence="5 6">
    <name type="scientific">Aquimarina aggregata</name>
    <dbReference type="NCBI Taxonomy" id="1642818"/>
    <lineage>
        <taxon>Bacteria</taxon>
        <taxon>Pseudomonadati</taxon>
        <taxon>Bacteroidota</taxon>
        <taxon>Flavobacteriia</taxon>
        <taxon>Flavobacteriales</taxon>
        <taxon>Flavobacteriaceae</taxon>
        <taxon>Aquimarina</taxon>
    </lineage>
</organism>
<evidence type="ECO:0000313" key="6">
    <source>
        <dbReference type="Proteomes" id="UP000076715"/>
    </source>
</evidence>
<dbReference type="OrthoDB" id="4480133at2"/>
<dbReference type="InterPro" id="IPR018060">
    <property type="entry name" value="HTH_AraC"/>
</dbReference>
<protein>
    <submittedName>
        <fullName evidence="5">DNA-binding protein</fullName>
    </submittedName>
</protein>
<dbReference type="SUPFAM" id="SSF46689">
    <property type="entry name" value="Homeodomain-like"/>
    <property type="match status" value="2"/>
</dbReference>
<keyword evidence="2 5" id="KW-0238">DNA-binding</keyword>
<dbReference type="Proteomes" id="UP000076715">
    <property type="component" value="Unassembled WGS sequence"/>
</dbReference>
<proteinExistence type="predicted"/>
<dbReference type="EMBL" id="LQRT01000007">
    <property type="protein sequence ID" value="KZS41107.1"/>
    <property type="molecule type" value="Genomic_DNA"/>
</dbReference>
<comment type="caution">
    <text evidence="5">The sequence shown here is derived from an EMBL/GenBank/DDBJ whole genome shotgun (WGS) entry which is preliminary data.</text>
</comment>
<dbReference type="Pfam" id="PF12833">
    <property type="entry name" value="HTH_18"/>
    <property type="match status" value="1"/>
</dbReference>